<comment type="subunit">
    <text evidence="6">Homodimer.</text>
</comment>
<feature type="active site" description="Tele-phosphohistidine intermediate" evidence="6 7">
    <location>
        <position position="9"/>
    </location>
</feature>
<dbReference type="FunFam" id="3.40.50.1240:FF:000003">
    <property type="entry name" value="2,3-bisphosphoglycerate-dependent phosphoglycerate mutase"/>
    <property type="match status" value="1"/>
</dbReference>
<evidence type="ECO:0000313" key="12">
    <source>
        <dbReference type="Proteomes" id="UP000316798"/>
    </source>
</evidence>
<evidence type="ECO:0000256" key="6">
    <source>
        <dbReference type="HAMAP-Rule" id="MF_01039"/>
    </source>
</evidence>
<dbReference type="GO" id="GO:0006094">
    <property type="term" value="P:gluconeogenesis"/>
    <property type="evidence" value="ECO:0007669"/>
    <property type="project" value="UniProtKB-UniRule"/>
</dbReference>
<name>A0A515DE71_9BURK</name>
<dbReference type="Proteomes" id="UP000316798">
    <property type="component" value="Chromosome"/>
</dbReference>
<comment type="similarity">
    <text evidence="2 6">Belongs to the phosphoglycerate mutase family. BPG-dependent PGAM subfamily.</text>
</comment>
<sequence>MTNLVLLRHGESEWNREGRFAGWVDVALTATGIEQARRAGITLRDRLFDFDLCYTSVLRRATHTAWHCLDAMDRTWLPTIRSWRLNERHYGALHGLNKAATANAYGEEQVRLWRRSYDTRPPALSAAGTRSFTADRRYADMHVPASESVEDTVARVLPFLEQFIRPSVSSGTRALVVAHGTSLRAMIKILCGLTPSEIVRTEISNGVPLVVELDKWGKARRSYSLDG</sequence>
<dbReference type="PANTHER" id="PTHR11931">
    <property type="entry name" value="PHOSPHOGLYCERATE MUTASE"/>
    <property type="match status" value="1"/>
</dbReference>
<dbReference type="InterPro" id="IPR005952">
    <property type="entry name" value="Phosphogly_mut1"/>
</dbReference>
<dbReference type="HAMAP" id="MF_01039">
    <property type="entry name" value="PGAM_GpmA"/>
    <property type="match status" value="1"/>
</dbReference>
<evidence type="ECO:0000256" key="5">
    <source>
        <dbReference type="ARBA" id="ARBA00023235"/>
    </source>
</evidence>
<dbReference type="NCBIfam" id="TIGR01258">
    <property type="entry name" value="pgm_1"/>
    <property type="match status" value="1"/>
</dbReference>
<feature type="binding site" evidence="6 8">
    <location>
        <begin position="8"/>
        <end position="15"/>
    </location>
    <ligand>
        <name>substrate</name>
    </ligand>
</feature>
<gene>
    <name evidence="6" type="primary">gpmA</name>
    <name evidence="11" type="ORF">EUB48_16405</name>
</gene>
<dbReference type="CDD" id="cd07067">
    <property type="entry name" value="HP_PGM_like"/>
    <property type="match status" value="1"/>
</dbReference>
<dbReference type="InterPro" id="IPR013078">
    <property type="entry name" value="His_Pase_superF_clade-1"/>
</dbReference>
<evidence type="ECO:0000256" key="9">
    <source>
        <dbReference type="PIRSR" id="PIRSR613078-3"/>
    </source>
</evidence>
<organism evidence="11 12">
    <name type="scientific">Rhodoferax sediminis</name>
    <dbReference type="NCBI Taxonomy" id="2509614"/>
    <lineage>
        <taxon>Bacteria</taxon>
        <taxon>Pseudomonadati</taxon>
        <taxon>Pseudomonadota</taxon>
        <taxon>Betaproteobacteria</taxon>
        <taxon>Burkholderiales</taxon>
        <taxon>Comamonadaceae</taxon>
        <taxon>Rhodoferax</taxon>
    </lineage>
</organism>
<comment type="caution">
    <text evidence="6">Lacks conserved residue(s) required for the propagation of feature annotation.</text>
</comment>
<evidence type="ECO:0000256" key="1">
    <source>
        <dbReference type="ARBA" id="ARBA00000380"/>
    </source>
</evidence>
<evidence type="ECO:0000256" key="8">
    <source>
        <dbReference type="PIRSR" id="PIRSR613078-2"/>
    </source>
</evidence>
<dbReference type="SMART" id="SM00855">
    <property type="entry name" value="PGAM"/>
    <property type="match status" value="1"/>
</dbReference>
<keyword evidence="3 6" id="KW-0312">Gluconeogenesis</keyword>
<dbReference type="GO" id="GO:0004619">
    <property type="term" value="F:phosphoglycerate mutase activity"/>
    <property type="evidence" value="ECO:0007669"/>
    <property type="project" value="UniProtKB-UniRule"/>
</dbReference>
<keyword evidence="5 6" id="KW-0413">Isomerase</keyword>
<dbReference type="InterPro" id="IPR001345">
    <property type="entry name" value="PG/BPGM_mutase_AS"/>
</dbReference>
<dbReference type="PROSITE" id="PS00175">
    <property type="entry name" value="PG_MUTASE"/>
    <property type="match status" value="1"/>
</dbReference>
<dbReference type="EMBL" id="CP035503">
    <property type="protein sequence ID" value="QDL38697.1"/>
    <property type="molecule type" value="Genomic_DNA"/>
</dbReference>
<dbReference type="GO" id="GO:0006096">
    <property type="term" value="P:glycolytic process"/>
    <property type="evidence" value="ECO:0007669"/>
    <property type="project" value="UniProtKB-UniRule"/>
</dbReference>
<comment type="pathway">
    <text evidence="6 10">Carbohydrate degradation; glycolysis; pyruvate from D-glyceraldehyde 3-phosphate: step 3/5.</text>
</comment>
<dbReference type="RefSeq" id="WP_142820134.1">
    <property type="nucleotide sequence ID" value="NZ_CP035503.1"/>
</dbReference>
<evidence type="ECO:0000313" key="11">
    <source>
        <dbReference type="EMBL" id="QDL38697.1"/>
    </source>
</evidence>
<dbReference type="Pfam" id="PF00300">
    <property type="entry name" value="His_Phos_1"/>
    <property type="match status" value="2"/>
</dbReference>
<dbReference type="Gene3D" id="3.40.50.1240">
    <property type="entry name" value="Phosphoglycerate mutase-like"/>
    <property type="match status" value="1"/>
</dbReference>
<reference evidence="11 12" key="1">
    <citation type="submission" date="2019-01" db="EMBL/GenBank/DDBJ databases">
        <title>Genomic insights into a novel species Rhodoferax sp.</title>
        <authorList>
            <person name="Jin L."/>
        </authorList>
    </citation>
    <scope>NUCLEOTIDE SEQUENCE [LARGE SCALE GENOMIC DNA]</scope>
    <source>
        <strain evidence="11 12">CHu59-6-5</strain>
    </source>
</reference>
<keyword evidence="4 6" id="KW-0324">Glycolysis</keyword>
<evidence type="ECO:0000256" key="3">
    <source>
        <dbReference type="ARBA" id="ARBA00022432"/>
    </source>
</evidence>
<feature type="site" description="Transition state stabilizer" evidence="6 9">
    <location>
        <position position="179"/>
    </location>
</feature>
<evidence type="ECO:0000256" key="10">
    <source>
        <dbReference type="RuleBase" id="RU004512"/>
    </source>
</evidence>
<dbReference type="EC" id="5.4.2.11" evidence="6 10"/>
<feature type="binding site" evidence="6 8">
    <location>
        <begin position="87"/>
        <end position="90"/>
    </location>
    <ligand>
        <name>substrate</name>
    </ligand>
</feature>
<feature type="active site" description="Proton donor/acceptor" evidence="6 7">
    <location>
        <position position="87"/>
    </location>
</feature>
<evidence type="ECO:0000256" key="7">
    <source>
        <dbReference type="PIRSR" id="PIRSR613078-1"/>
    </source>
</evidence>
<comment type="function">
    <text evidence="6 10">Catalyzes the interconversion of 2-phosphoglycerate and 3-phosphoglycerate.</text>
</comment>
<feature type="binding site" evidence="6 8">
    <location>
        <begin position="114"/>
        <end position="115"/>
    </location>
    <ligand>
        <name>substrate</name>
    </ligand>
</feature>
<keyword evidence="12" id="KW-1185">Reference proteome</keyword>
<feature type="binding site" evidence="6 8">
    <location>
        <position position="98"/>
    </location>
    <ligand>
        <name>substrate</name>
    </ligand>
</feature>
<feature type="binding site" evidence="6 8">
    <location>
        <position position="60"/>
    </location>
    <ligand>
        <name>substrate</name>
    </ligand>
</feature>
<accession>A0A515DE71</accession>
<protein>
    <recommendedName>
        <fullName evidence="6 10">2,3-bisphosphoglycerate-dependent phosphoglycerate mutase</fullName>
        <shortName evidence="6">BPG-dependent PGAM</shortName>
        <shortName evidence="6">PGAM</shortName>
        <shortName evidence="6">Phosphoglyceromutase</shortName>
        <shortName evidence="6">dPGM</shortName>
        <ecNumber evidence="6 10">5.4.2.11</ecNumber>
    </recommendedName>
</protein>
<comment type="catalytic activity">
    <reaction evidence="1 6 10">
        <text>(2R)-2-phosphoglycerate = (2R)-3-phosphoglycerate</text>
        <dbReference type="Rhea" id="RHEA:15901"/>
        <dbReference type="ChEBI" id="CHEBI:58272"/>
        <dbReference type="ChEBI" id="CHEBI:58289"/>
        <dbReference type="EC" id="5.4.2.11"/>
    </reaction>
</comment>
<dbReference type="KEGG" id="rhf:EUB48_16405"/>
<dbReference type="AlphaFoldDB" id="A0A515DE71"/>
<dbReference type="InterPro" id="IPR029033">
    <property type="entry name" value="His_PPase_superfam"/>
</dbReference>
<dbReference type="OrthoDB" id="9781415at2"/>
<evidence type="ECO:0000256" key="4">
    <source>
        <dbReference type="ARBA" id="ARBA00023152"/>
    </source>
</evidence>
<dbReference type="SUPFAM" id="SSF53254">
    <property type="entry name" value="Phosphoglycerate mutase-like"/>
    <property type="match status" value="1"/>
</dbReference>
<dbReference type="UniPathway" id="UPA00109">
    <property type="reaction ID" value="UER00186"/>
</dbReference>
<evidence type="ECO:0000256" key="2">
    <source>
        <dbReference type="ARBA" id="ARBA00006717"/>
    </source>
</evidence>
<proteinExistence type="inferred from homology"/>